<dbReference type="PANTHER" id="PTHR14699:SF0">
    <property type="entry name" value="TETRATRICOPEPTIDE REPEAT PROTEIN 21 HOMOLOG"/>
    <property type="match status" value="1"/>
</dbReference>
<reference evidence="10" key="1">
    <citation type="submission" date="2021-01" db="UniProtKB">
        <authorList>
            <consortium name="EnsemblMetazoa"/>
        </authorList>
    </citation>
    <scope>IDENTIFICATION</scope>
</reference>
<dbReference type="PROSITE" id="PS50005">
    <property type="entry name" value="TPR"/>
    <property type="match status" value="3"/>
</dbReference>
<dbReference type="FunFam" id="1.25.40.10:FF:000377">
    <property type="entry name" value="Tetratricopeptide repeat domain 21B"/>
    <property type="match status" value="1"/>
</dbReference>
<feature type="domain" description="Tetratricopeptide repeat protein 21A/21B C-terminal ARM" evidence="7">
    <location>
        <begin position="1088"/>
        <end position="1296"/>
    </location>
</feature>
<keyword evidence="11" id="KW-1185">Reference proteome</keyword>
<dbReference type="InterPro" id="IPR013105">
    <property type="entry name" value="TPR_2"/>
</dbReference>
<dbReference type="InterPro" id="IPR040364">
    <property type="entry name" value="TTC21A/TTC21B"/>
</dbReference>
<dbReference type="FunFam" id="1.25.40.10:FF:000197">
    <property type="entry name" value="Tetratricopeptide repeat domain 21B"/>
    <property type="match status" value="1"/>
</dbReference>
<keyword evidence="3 4" id="KW-0802">TPR repeat</keyword>
<evidence type="ECO:0000259" key="9">
    <source>
        <dbReference type="Pfam" id="PF25068"/>
    </source>
</evidence>
<evidence type="ECO:0000259" key="6">
    <source>
        <dbReference type="Pfam" id="PF25062"/>
    </source>
</evidence>
<dbReference type="InParanoid" id="A0A7M7K1E1"/>
<dbReference type="Pfam" id="PF25063">
    <property type="entry name" value="ARM_TT21_C"/>
    <property type="match status" value="1"/>
</dbReference>
<dbReference type="KEGG" id="vde:111249967"/>
<evidence type="ECO:0000256" key="2">
    <source>
        <dbReference type="ARBA" id="ARBA00022737"/>
    </source>
</evidence>
<feature type="domain" description="Tetratricopeptide repeat protein 21A/21B second ARM" evidence="5">
    <location>
        <begin position="266"/>
        <end position="542"/>
    </location>
</feature>
<dbReference type="PANTHER" id="PTHR14699">
    <property type="entry name" value="STI2 PROTEIN-RELATED"/>
    <property type="match status" value="1"/>
</dbReference>
<name>A0A7M7K1E1_VARDE</name>
<sequence>MSDPELLQKAKIEYYIREKLWNTAQNIAVQAMKRFTTNPLFQFYYAICLQLQENPQEALRQLEDLKGKENYLLGVSYALLRVHQSFTNVDYEATANLELTIRNLREERNEKLFYLAGLYYYMIGDLENAKDLIDRMLKIAPPTKEGLVLKGWLELQRQAKTNVVQYFESSGTANPEAIFGKIEALKRQGDLHKALDVVNQSVVSFPGNLPSILEKIKVHMAMGDWDQVVDTANRALSMDTNCIQAQRYQVVHLLSKQNNVKEAQRRIHEVLASLDIAEPHNSWLYYETASIFIVVSGRQPQILEQCLVLMEKATSFSSKNSIYETGVAKILLMLNRYKDADKHFVAALRADGENMEATLGSILLQTLSQGPEGLETAEQQIDLLQEVHRTHMTPEMLYTTALLLHRQNKSPERVAQLLDQAVSKHYQATEGQPKSMEYLLSLNPDFVVQLVKLYLEYAPERPLKATSGQTLPEVLKKCQTALKPVLHMCPALVDANFLMARIKYLSGDSTAAQALLDKVINLNQQVPADTHLLLAQVQLEQDAVQSAQQTLEMALSNNFQVRDRPLFQLIKAKIHRKKEENQEALTALKMAMDLAGLSGGPAKAALNTNDKMNLFLELSESYRLLGDQKKAENIIKNALAYFKGKPEEVKVNIAGTELALSRGNVDQALSLLQAIGPDQNYYVEARERMASIYLQYRKDTKLFITCYRDIVKHNPTADSHLMLGDALMRVHEHEQAIEAYENALKKNPRDYIIGRKMGQLLVRTHFYDKAITFYKAAIKTGGESLLRYDLAHLLIGLERFKESEDVINAALEPLRQQADLQALQWEAKFMVLLARSYRMNPEKGNDASIKAYQKAYDIQTRVMMRVQLEAPDSAAEQLTQALAICSKLAAHAESKKDYPQALKFLRQALHYDQTNVRSLLAVAKVEMASNNLEQARQYCNQILKIDKDNESATLMMADIMFRKTDLENSLIHFEKLLVQKPEYYPALARLIEACRRLGYLYKCKAFLDKPPSTPAAGFYYCRGLYDWYTGNTQTAMKHFNQSRGDSEWGIIATYHMIEICCNPDNNTLGSETFDSTASAEEMAGIIETAENLLAELRTTVPPSDLDFQLMCDYVLLAKKTKPDAEMALNDFLEITSDEKYREHVGAILGIATAHMILKQVPKARNQLKRVMKSPWSFSDAEYLEKAWLLLADIYIHSGKYDYASDLIKRVLQYNRSCTKAYEYMGYIMEKEQSYRDAANCYESAWKQTRNPAIGYKLAFNYLKGKRFVEAISVCHQVLGLYPDYPKIKKDVMDRARASLRM</sequence>
<dbReference type="GO" id="GO:0035721">
    <property type="term" value="P:intraciliary retrograde transport"/>
    <property type="evidence" value="ECO:0007669"/>
    <property type="project" value="TreeGrafter"/>
</dbReference>
<evidence type="ECO:0000313" key="11">
    <source>
        <dbReference type="Proteomes" id="UP000594260"/>
    </source>
</evidence>
<comment type="similarity">
    <text evidence="1">Belongs to the TTC21 family.</text>
</comment>
<feature type="repeat" description="TPR" evidence="4">
    <location>
        <begin position="1184"/>
        <end position="1217"/>
    </location>
</feature>
<dbReference type="PROSITE" id="PS50293">
    <property type="entry name" value="TPR_REGION"/>
    <property type="match status" value="1"/>
</dbReference>
<dbReference type="RefSeq" id="XP_022660211.1">
    <property type="nucleotide sequence ID" value="XM_022804476.1"/>
</dbReference>
<feature type="repeat" description="TPR" evidence="4">
    <location>
        <begin position="110"/>
        <end position="143"/>
    </location>
</feature>
<evidence type="ECO:0000259" key="5">
    <source>
        <dbReference type="Pfam" id="PF25060"/>
    </source>
</evidence>
<dbReference type="InterPro" id="IPR019734">
    <property type="entry name" value="TPR_rpt"/>
</dbReference>
<dbReference type="Pfam" id="PF07719">
    <property type="entry name" value="TPR_2"/>
    <property type="match status" value="1"/>
</dbReference>
<proteinExistence type="inferred from homology"/>
<evidence type="ECO:0008006" key="12">
    <source>
        <dbReference type="Google" id="ProtNLM"/>
    </source>
</evidence>
<dbReference type="EnsemblMetazoa" id="XM_022804476">
    <property type="protein sequence ID" value="XP_022660211"/>
    <property type="gene ID" value="LOC111249967"/>
</dbReference>
<dbReference type="Gene3D" id="1.25.40.10">
    <property type="entry name" value="Tetratricopeptide repeat domain"/>
    <property type="match status" value="6"/>
</dbReference>
<dbReference type="InterPro" id="IPR056833">
    <property type="entry name" value="ARM_TT21_N"/>
</dbReference>
<feature type="domain" description="Tetratricopeptide repeat protein 21A/21B fourth ARM" evidence="9">
    <location>
        <begin position="755"/>
        <end position="909"/>
    </location>
</feature>
<dbReference type="Pfam" id="PF25058">
    <property type="entry name" value="ARM_TT21"/>
    <property type="match status" value="1"/>
</dbReference>
<dbReference type="Pfam" id="PF25060">
    <property type="entry name" value="ARM_TT21_2nd"/>
    <property type="match status" value="1"/>
</dbReference>
<dbReference type="GO" id="GO:0061512">
    <property type="term" value="P:protein localization to cilium"/>
    <property type="evidence" value="ECO:0007669"/>
    <property type="project" value="TreeGrafter"/>
</dbReference>
<dbReference type="GeneID" id="111249967"/>
<dbReference type="Pfam" id="PF25068">
    <property type="entry name" value="ARM_TT21_4th"/>
    <property type="match status" value="1"/>
</dbReference>
<dbReference type="InterPro" id="IPR056835">
    <property type="entry name" value="ARM_TT21_5th"/>
</dbReference>
<protein>
    <recommendedName>
        <fullName evidence="12">Tetratricopeptide repeat protein 21B</fullName>
    </recommendedName>
</protein>
<evidence type="ECO:0000313" key="10">
    <source>
        <dbReference type="EnsemblMetazoa" id="XP_022660211"/>
    </source>
</evidence>
<dbReference type="InterPro" id="IPR056832">
    <property type="entry name" value="ARM_TT21_2nd"/>
</dbReference>
<evidence type="ECO:0000256" key="1">
    <source>
        <dbReference type="ARBA" id="ARBA00010935"/>
    </source>
</evidence>
<dbReference type="GO" id="GO:0005929">
    <property type="term" value="C:cilium"/>
    <property type="evidence" value="ECO:0007669"/>
    <property type="project" value="GOC"/>
</dbReference>
<dbReference type="InterPro" id="IPR011990">
    <property type="entry name" value="TPR-like_helical_dom_sf"/>
</dbReference>
<dbReference type="SMART" id="SM00028">
    <property type="entry name" value="TPR"/>
    <property type="match status" value="13"/>
</dbReference>
<evidence type="ECO:0000256" key="4">
    <source>
        <dbReference type="PROSITE-ProRule" id="PRU00339"/>
    </source>
</evidence>
<feature type="domain" description="Tetratricopeptide repeat protein 21A/21B N-terminal ARM repeat" evidence="6">
    <location>
        <begin position="12"/>
        <end position="229"/>
    </location>
</feature>
<dbReference type="Pfam" id="PF25064">
    <property type="entry name" value="ARM_TT21_5th"/>
    <property type="match status" value="1"/>
</dbReference>
<dbReference type="SUPFAM" id="SSF48452">
    <property type="entry name" value="TPR-like"/>
    <property type="match status" value="6"/>
</dbReference>
<evidence type="ECO:0000259" key="8">
    <source>
        <dbReference type="Pfam" id="PF25064"/>
    </source>
</evidence>
<dbReference type="Proteomes" id="UP000594260">
    <property type="component" value="Unplaced"/>
</dbReference>
<dbReference type="GO" id="GO:0030991">
    <property type="term" value="C:intraciliary transport particle A"/>
    <property type="evidence" value="ECO:0007669"/>
    <property type="project" value="TreeGrafter"/>
</dbReference>
<dbReference type="InterPro" id="IPR056834">
    <property type="entry name" value="ARM_TT21_C"/>
</dbReference>
<feature type="repeat" description="TPR" evidence="4">
    <location>
        <begin position="717"/>
        <end position="750"/>
    </location>
</feature>
<accession>A0A7M7K1E1</accession>
<dbReference type="Pfam" id="PF25062">
    <property type="entry name" value="ARM_TT21_N"/>
    <property type="match status" value="1"/>
</dbReference>
<evidence type="ECO:0000259" key="7">
    <source>
        <dbReference type="Pfam" id="PF25063"/>
    </source>
</evidence>
<dbReference type="InterPro" id="IPR056836">
    <property type="entry name" value="ARM_TT21_4th"/>
</dbReference>
<dbReference type="OrthoDB" id="10259630at2759"/>
<feature type="domain" description="Tetratricopeptide repeat protein 21A/21B fifth ARM repeats" evidence="8">
    <location>
        <begin position="950"/>
        <end position="1060"/>
    </location>
</feature>
<evidence type="ECO:0000256" key="3">
    <source>
        <dbReference type="ARBA" id="ARBA00022803"/>
    </source>
</evidence>
<dbReference type="OMA" id="NATCVRA"/>
<organism evidence="10 11">
    <name type="scientific">Varroa destructor</name>
    <name type="common">Honeybee mite</name>
    <dbReference type="NCBI Taxonomy" id="109461"/>
    <lineage>
        <taxon>Eukaryota</taxon>
        <taxon>Metazoa</taxon>
        <taxon>Ecdysozoa</taxon>
        <taxon>Arthropoda</taxon>
        <taxon>Chelicerata</taxon>
        <taxon>Arachnida</taxon>
        <taxon>Acari</taxon>
        <taxon>Parasitiformes</taxon>
        <taxon>Mesostigmata</taxon>
        <taxon>Gamasina</taxon>
        <taxon>Dermanyssoidea</taxon>
        <taxon>Varroidae</taxon>
        <taxon>Varroa</taxon>
    </lineage>
</organism>
<keyword evidence="2" id="KW-0677">Repeat</keyword>